<reference evidence="1 2" key="1">
    <citation type="journal article" date="2017" name="Int. J. Parasitol.">
        <title>The genome of the protozoan parasite Cystoisospora suis and a reverse vaccinology approach to identify vaccine candidates.</title>
        <authorList>
            <person name="Palmieri N."/>
            <person name="Shrestha A."/>
            <person name="Ruttkowski B."/>
            <person name="Beck T."/>
            <person name="Vogl C."/>
            <person name="Tomley F."/>
            <person name="Blake D.P."/>
            <person name="Joachim A."/>
        </authorList>
    </citation>
    <scope>NUCLEOTIDE SEQUENCE [LARGE SCALE GENOMIC DNA]</scope>
    <source>
        <strain evidence="1 2">Wien I</strain>
    </source>
</reference>
<gene>
    <name evidence="1" type="ORF">CSUI_011481</name>
</gene>
<dbReference type="Proteomes" id="UP000221165">
    <property type="component" value="Unassembled WGS sequence"/>
</dbReference>
<proteinExistence type="predicted"/>
<keyword evidence="2" id="KW-1185">Reference proteome</keyword>
<dbReference type="VEuPathDB" id="ToxoDB:CSUI_011481"/>
<sequence>MYKKATKSALLQLPKGVRPAGVCDLRTGQNPGTMVQTVMKPVLPLQGQ</sequence>
<dbReference type="RefSeq" id="XP_067916445.1">
    <property type="nucleotide sequence ID" value="XM_068071579.1"/>
</dbReference>
<organism evidence="1 2">
    <name type="scientific">Cystoisospora suis</name>
    <dbReference type="NCBI Taxonomy" id="483139"/>
    <lineage>
        <taxon>Eukaryota</taxon>
        <taxon>Sar</taxon>
        <taxon>Alveolata</taxon>
        <taxon>Apicomplexa</taxon>
        <taxon>Conoidasida</taxon>
        <taxon>Coccidia</taxon>
        <taxon>Eucoccidiorida</taxon>
        <taxon>Eimeriorina</taxon>
        <taxon>Sarcocystidae</taxon>
        <taxon>Cystoisospora</taxon>
    </lineage>
</organism>
<accession>A0A2C6KB31</accession>
<dbReference type="EMBL" id="MIGC01012170">
    <property type="protein sequence ID" value="PHJ14709.1"/>
    <property type="molecule type" value="Genomic_DNA"/>
</dbReference>
<evidence type="ECO:0000313" key="1">
    <source>
        <dbReference type="EMBL" id="PHJ14709.1"/>
    </source>
</evidence>
<name>A0A2C6KB31_9APIC</name>
<protein>
    <submittedName>
        <fullName evidence="1">Uncharacterized protein</fullName>
    </submittedName>
</protein>
<dbReference type="GeneID" id="94434790"/>
<dbReference type="AlphaFoldDB" id="A0A2C6KB31"/>
<evidence type="ECO:0000313" key="2">
    <source>
        <dbReference type="Proteomes" id="UP000221165"/>
    </source>
</evidence>
<comment type="caution">
    <text evidence="1">The sequence shown here is derived from an EMBL/GenBank/DDBJ whole genome shotgun (WGS) entry which is preliminary data.</text>
</comment>